<accession>Q0CC17</accession>
<proteinExistence type="predicted"/>
<dbReference type="AlphaFoldDB" id="Q0CC17"/>
<dbReference type="Proteomes" id="UP000007963">
    <property type="component" value="Unassembled WGS sequence"/>
</dbReference>
<evidence type="ECO:0000313" key="1">
    <source>
        <dbReference type="EMBL" id="EAU30899.1"/>
    </source>
</evidence>
<organism evidence="1 2">
    <name type="scientific">Aspergillus terreus (strain NIH 2624 / FGSC A1156)</name>
    <dbReference type="NCBI Taxonomy" id="341663"/>
    <lineage>
        <taxon>Eukaryota</taxon>
        <taxon>Fungi</taxon>
        <taxon>Dikarya</taxon>
        <taxon>Ascomycota</taxon>
        <taxon>Pezizomycotina</taxon>
        <taxon>Eurotiomycetes</taxon>
        <taxon>Eurotiomycetidae</taxon>
        <taxon>Eurotiales</taxon>
        <taxon>Aspergillaceae</taxon>
        <taxon>Aspergillus</taxon>
        <taxon>Aspergillus subgen. Circumdati</taxon>
    </lineage>
</organism>
<name>Q0CC17_ASPTN</name>
<dbReference type="HOGENOM" id="CLU_658852_0_0_1"/>
<dbReference type="RefSeq" id="XP_001217353.1">
    <property type="nucleotide sequence ID" value="XM_001217352.1"/>
</dbReference>
<dbReference type="EMBL" id="CH476606">
    <property type="protein sequence ID" value="EAU30899.1"/>
    <property type="molecule type" value="Genomic_DNA"/>
</dbReference>
<dbReference type="VEuPathDB" id="FungiDB:ATEG_08767"/>
<gene>
    <name evidence="1" type="ORF">ATEG_08767</name>
</gene>
<reference evidence="2" key="1">
    <citation type="submission" date="2005-09" db="EMBL/GenBank/DDBJ databases">
        <title>Annotation of the Aspergillus terreus NIH2624 genome.</title>
        <authorList>
            <person name="Birren B.W."/>
            <person name="Lander E.S."/>
            <person name="Galagan J.E."/>
            <person name="Nusbaum C."/>
            <person name="Devon K."/>
            <person name="Henn M."/>
            <person name="Ma L.-J."/>
            <person name="Jaffe D.B."/>
            <person name="Butler J."/>
            <person name="Alvarez P."/>
            <person name="Gnerre S."/>
            <person name="Grabherr M."/>
            <person name="Kleber M."/>
            <person name="Mauceli E.W."/>
            <person name="Brockman W."/>
            <person name="Rounsley S."/>
            <person name="Young S.K."/>
            <person name="LaButti K."/>
            <person name="Pushparaj V."/>
            <person name="DeCaprio D."/>
            <person name="Crawford M."/>
            <person name="Koehrsen M."/>
            <person name="Engels R."/>
            <person name="Montgomery P."/>
            <person name="Pearson M."/>
            <person name="Howarth C."/>
            <person name="Larson L."/>
            <person name="Luoma S."/>
            <person name="White J."/>
            <person name="Alvarado L."/>
            <person name="Kodira C.D."/>
            <person name="Zeng Q."/>
            <person name="Oleary S."/>
            <person name="Yandava C."/>
            <person name="Denning D.W."/>
            <person name="Nierman W.C."/>
            <person name="Milne T."/>
            <person name="Madden K."/>
        </authorList>
    </citation>
    <scope>NUCLEOTIDE SEQUENCE [LARGE SCALE GENOMIC DNA]</scope>
    <source>
        <strain evidence="2">NIH 2624 / FGSC A1156</strain>
    </source>
</reference>
<protein>
    <submittedName>
        <fullName evidence="1">Uncharacterized protein</fullName>
    </submittedName>
</protein>
<sequence length="417" mass="46613">MPLDVAVAPRAASVFVAPACVSPRSRTARRVLLLLTPRNETRAFSVVHETLFWLNSAMMVVGSRSMSNVSEDWVKRRGRSLPTVAFLPLSSVVMQLASPAMVHREPVKPFVQTQEQTSALDTLTPPFSQGVVFSQVLALLAWLFGIATRKTGTRTATRMIARMMKSTRTKSQGGIPQQRRWGLASFSWSAPSSCESRWCRVERRKKTGHEERYPFSGVAAGGGNEARMLRIEPDLRYSWPGQISMRVRYMEGLLWGRHQLLFRERRHRSFSGSKWEEVSVEEVRKESRGAFALLSPPETPFEIAVGVASAVTALEASSRDGAGDSVVDRWIVRSEGFPRFPKLACRTRPVLASWRSFGSESSESTSRYVPRISDSAGPRPPAGGGLLCWMRRILGIHGDFPREWETRRIYASCLGGR</sequence>
<evidence type="ECO:0000313" key="2">
    <source>
        <dbReference type="Proteomes" id="UP000007963"/>
    </source>
</evidence>
<dbReference type="GeneID" id="4323553"/>